<keyword evidence="1" id="KW-0813">Transport</keyword>
<dbReference type="EMBL" id="SHKL01000001">
    <property type="protein sequence ID" value="RZT87219.1"/>
    <property type="molecule type" value="Genomic_DNA"/>
</dbReference>
<dbReference type="PROSITE" id="PS00211">
    <property type="entry name" value="ABC_TRANSPORTER_1"/>
    <property type="match status" value="1"/>
</dbReference>
<dbReference type="PROSITE" id="PS50893">
    <property type="entry name" value="ABC_TRANSPORTER_2"/>
    <property type="match status" value="1"/>
</dbReference>
<dbReference type="SMART" id="SM00382">
    <property type="entry name" value="AAA"/>
    <property type="match status" value="1"/>
</dbReference>
<evidence type="ECO:0000256" key="3">
    <source>
        <dbReference type="ARBA" id="ARBA00022840"/>
    </source>
</evidence>
<accession>A0A4Q7V3P8</accession>
<reference evidence="6 7" key="1">
    <citation type="submission" date="2019-02" db="EMBL/GenBank/DDBJ databases">
        <title>Sequencing the genomes of 1000 actinobacteria strains.</title>
        <authorList>
            <person name="Klenk H.-P."/>
        </authorList>
    </citation>
    <scope>NUCLEOTIDE SEQUENCE [LARGE SCALE GENOMIC DNA]</scope>
    <source>
        <strain evidence="6 7">DSM 45779</strain>
    </source>
</reference>
<dbReference type="RefSeq" id="WP_207223598.1">
    <property type="nucleotide sequence ID" value="NZ_SHKL01000001.1"/>
</dbReference>
<name>A0A4Q7V3P8_PSEST</name>
<dbReference type="InterPro" id="IPR003439">
    <property type="entry name" value="ABC_transporter-like_ATP-bd"/>
</dbReference>
<gene>
    <name evidence="6" type="ORF">EV383_4129</name>
</gene>
<evidence type="ECO:0000256" key="4">
    <source>
        <dbReference type="ARBA" id="ARBA00022967"/>
    </source>
</evidence>
<organism evidence="6 7">
    <name type="scientific">Pseudonocardia sediminis</name>
    <dbReference type="NCBI Taxonomy" id="1397368"/>
    <lineage>
        <taxon>Bacteria</taxon>
        <taxon>Bacillati</taxon>
        <taxon>Actinomycetota</taxon>
        <taxon>Actinomycetes</taxon>
        <taxon>Pseudonocardiales</taxon>
        <taxon>Pseudonocardiaceae</taxon>
        <taxon>Pseudonocardia</taxon>
    </lineage>
</organism>
<dbReference type="Pfam" id="PF00005">
    <property type="entry name" value="ABC_tran"/>
    <property type="match status" value="1"/>
</dbReference>
<evidence type="ECO:0000259" key="5">
    <source>
        <dbReference type="PROSITE" id="PS50893"/>
    </source>
</evidence>
<dbReference type="CDD" id="cd03214">
    <property type="entry name" value="ABC_Iron-Siderophores_B12_Hemin"/>
    <property type="match status" value="1"/>
</dbReference>
<comment type="caution">
    <text evidence="6">The sequence shown here is derived from an EMBL/GenBank/DDBJ whole genome shotgun (WGS) entry which is preliminary data.</text>
</comment>
<evidence type="ECO:0000313" key="6">
    <source>
        <dbReference type="EMBL" id="RZT87219.1"/>
    </source>
</evidence>
<dbReference type="SUPFAM" id="SSF52540">
    <property type="entry name" value="P-loop containing nucleoside triphosphate hydrolases"/>
    <property type="match status" value="1"/>
</dbReference>
<feature type="domain" description="ABC transporter" evidence="5">
    <location>
        <begin position="5"/>
        <end position="240"/>
    </location>
</feature>
<keyword evidence="3 6" id="KW-0067">ATP-binding</keyword>
<dbReference type="GO" id="GO:0016887">
    <property type="term" value="F:ATP hydrolysis activity"/>
    <property type="evidence" value="ECO:0007669"/>
    <property type="project" value="InterPro"/>
</dbReference>
<dbReference type="InterPro" id="IPR003593">
    <property type="entry name" value="AAA+_ATPase"/>
</dbReference>
<dbReference type="AlphaFoldDB" id="A0A4Q7V3P8"/>
<dbReference type="PANTHER" id="PTHR42794:SF1">
    <property type="entry name" value="HEMIN IMPORT ATP-BINDING PROTEIN HMUV"/>
    <property type="match status" value="1"/>
</dbReference>
<dbReference type="InterPro" id="IPR017871">
    <property type="entry name" value="ABC_transporter-like_CS"/>
</dbReference>
<dbReference type="FunFam" id="3.40.50.300:FF:000134">
    <property type="entry name" value="Iron-enterobactin ABC transporter ATP-binding protein"/>
    <property type="match status" value="1"/>
</dbReference>
<keyword evidence="7" id="KW-1185">Reference proteome</keyword>
<dbReference type="GO" id="GO:0005524">
    <property type="term" value="F:ATP binding"/>
    <property type="evidence" value="ECO:0007669"/>
    <property type="project" value="UniProtKB-KW"/>
</dbReference>
<evidence type="ECO:0000256" key="1">
    <source>
        <dbReference type="ARBA" id="ARBA00022448"/>
    </source>
</evidence>
<proteinExistence type="predicted"/>
<keyword evidence="2" id="KW-0547">Nucleotide-binding</keyword>
<dbReference type="InterPro" id="IPR027417">
    <property type="entry name" value="P-loop_NTPase"/>
</dbReference>
<evidence type="ECO:0000256" key="2">
    <source>
        <dbReference type="ARBA" id="ARBA00022741"/>
    </source>
</evidence>
<keyword evidence="4" id="KW-1278">Translocase</keyword>
<evidence type="ECO:0000313" key="7">
    <source>
        <dbReference type="Proteomes" id="UP000291591"/>
    </source>
</evidence>
<dbReference type="Gene3D" id="3.40.50.300">
    <property type="entry name" value="P-loop containing nucleotide triphosphate hydrolases"/>
    <property type="match status" value="1"/>
</dbReference>
<sequence>MDVVLDVQDLRCGYGDVDVLEELSFTVAASEVLCVLGRNGAGKTTLFKSVLGFLPARGGRVLVDGRALSGWGRRELARTVAYVPQAHAAPFPFTVGEVVLMGRTPHLGVAGAPGRADRAVAEESMDRLGVGHLATRPFTEISGGERQLALIARALTQQPRLLMMDEPTSNLDLGNQARVLHEIRDLAAGGLAIVMISHTPDHAFAVASTAALLRPDRTLRVGTPEQVLTEGALGEAFGRPVRVLTGVGEDGATVRACLPVP</sequence>
<protein>
    <submittedName>
        <fullName evidence="6">Iron complex transport system ATP-binding protein</fullName>
    </submittedName>
</protein>
<dbReference type="Proteomes" id="UP000291591">
    <property type="component" value="Unassembled WGS sequence"/>
</dbReference>
<dbReference type="PANTHER" id="PTHR42794">
    <property type="entry name" value="HEMIN IMPORT ATP-BINDING PROTEIN HMUV"/>
    <property type="match status" value="1"/>
</dbReference>